<dbReference type="GO" id="GO:0003677">
    <property type="term" value="F:DNA binding"/>
    <property type="evidence" value="ECO:0007669"/>
    <property type="project" value="UniProtKB-UniRule"/>
</dbReference>
<dbReference type="AlphaFoldDB" id="A0A2S6HUJ3"/>
<comment type="caution">
    <text evidence="4">The sequence shown here is derived from an EMBL/GenBank/DDBJ whole genome shotgun (WGS) entry which is preliminary data.</text>
</comment>
<dbReference type="SUPFAM" id="SSF46689">
    <property type="entry name" value="Homeodomain-like"/>
    <property type="match status" value="1"/>
</dbReference>
<evidence type="ECO:0000313" key="5">
    <source>
        <dbReference type="Proteomes" id="UP000237749"/>
    </source>
</evidence>
<gene>
    <name evidence="4" type="ORF">BXY41_104301</name>
</gene>
<evidence type="ECO:0000256" key="1">
    <source>
        <dbReference type="ARBA" id="ARBA00023125"/>
    </source>
</evidence>
<name>A0A2S6HUJ3_9FIRM</name>
<proteinExistence type="predicted"/>
<dbReference type="InterPro" id="IPR001647">
    <property type="entry name" value="HTH_TetR"/>
</dbReference>
<dbReference type="Gene3D" id="1.10.357.10">
    <property type="entry name" value="Tetracycline Repressor, domain 2"/>
    <property type="match status" value="1"/>
</dbReference>
<dbReference type="PROSITE" id="PS50977">
    <property type="entry name" value="HTH_TETR_2"/>
    <property type="match status" value="1"/>
</dbReference>
<feature type="domain" description="HTH tetR-type" evidence="3">
    <location>
        <begin position="9"/>
        <end position="69"/>
    </location>
</feature>
<evidence type="ECO:0000313" key="4">
    <source>
        <dbReference type="EMBL" id="PPK81498.1"/>
    </source>
</evidence>
<accession>A0A2S6HUJ3</accession>
<protein>
    <submittedName>
        <fullName evidence="4">TetR family transcriptional regulator</fullName>
    </submittedName>
</protein>
<organism evidence="4 5">
    <name type="scientific">Lacrimispora xylanisolvens</name>
    <dbReference type="NCBI Taxonomy" id="384636"/>
    <lineage>
        <taxon>Bacteria</taxon>
        <taxon>Bacillati</taxon>
        <taxon>Bacillota</taxon>
        <taxon>Clostridia</taxon>
        <taxon>Lachnospirales</taxon>
        <taxon>Lachnospiraceae</taxon>
        <taxon>Lacrimispora</taxon>
    </lineage>
</organism>
<dbReference type="Proteomes" id="UP000237749">
    <property type="component" value="Unassembled WGS sequence"/>
</dbReference>
<dbReference type="EMBL" id="PTJA01000004">
    <property type="protein sequence ID" value="PPK81498.1"/>
    <property type="molecule type" value="Genomic_DNA"/>
</dbReference>
<evidence type="ECO:0000259" key="3">
    <source>
        <dbReference type="PROSITE" id="PS50977"/>
    </source>
</evidence>
<keyword evidence="1 2" id="KW-0238">DNA-binding</keyword>
<dbReference type="InterPro" id="IPR009057">
    <property type="entry name" value="Homeodomain-like_sf"/>
</dbReference>
<reference evidence="4 5" key="1">
    <citation type="submission" date="2018-02" db="EMBL/GenBank/DDBJ databases">
        <title>Genomic Encyclopedia of Archaeal and Bacterial Type Strains, Phase II (KMG-II): from individual species to whole genera.</title>
        <authorList>
            <person name="Goeker M."/>
        </authorList>
    </citation>
    <scope>NUCLEOTIDE SEQUENCE [LARGE SCALE GENOMIC DNA]</scope>
    <source>
        <strain evidence="4 5">DSM 3808</strain>
    </source>
</reference>
<feature type="DNA-binding region" description="H-T-H motif" evidence="2">
    <location>
        <begin position="32"/>
        <end position="51"/>
    </location>
</feature>
<dbReference type="PANTHER" id="PTHR43479">
    <property type="entry name" value="ACREF/ENVCD OPERON REPRESSOR-RELATED"/>
    <property type="match status" value="1"/>
</dbReference>
<dbReference type="InterPro" id="IPR039532">
    <property type="entry name" value="TetR_C_Firmicutes"/>
</dbReference>
<dbReference type="Pfam" id="PF14278">
    <property type="entry name" value="TetR_C_8"/>
    <property type="match status" value="1"/>
</dbReference>
<dbReference type="RefSeq" id="WP_104436588.1">
    <property type="nucleotide sequence ID" value="NZ_PTJA01000004.1"/>
</dbReference>
<sequence length="184" mass="21603">MIKQPEITMQTKNNLADAFWQIYCEKRIEKITVKEITTKAGYNRSTFYEYYTDVYDVLEQIEASVLPDIEKHKKMIPNGSMRFPLKHLVEVYNKNKQYFIVLLGKNGDPAFQEKMKNTYKDLVRPMVKTYESDDYKLECSLEYAMSAIIGVMTYCFTREEQPDIEKTVVLLNDFMNNGVIGLLK</sequence>
<keyword evidence="5" id="KW-1185">Reference proteome</keyword>
<dbReference type="OrthoDB" id="5366068at2"/>
<dbReference type="InterPro" id="IPR050624">
    <property type="entry name" value="HTH-type_Tx_Regulator"/>
</dbReference>
<evidence type="ECO:0000256" key="2">
    <source>
        <dbReference type="PROSITE-ProRule" id="PRU00335"/>
    </source>
</evidence>
<dbReference type="PANTHER" id="PTHR43479:SF7">
    <property type="entry name" value="TETR-FAMILY TRANSCRIPTIONAL REGULATOR"/>
    <property type="match status" value="1"/>
</dbReference>